<name>A0A445G7K6_GLYSO</name>
<dbReference type="AlphaFoldDB" id="A0A445G7K6"/>
<organism evidence="1 2">
    <name type="scientific">Glycine soja</name>
    <name type="common">Wild soybean</name>
    <dbReference type="NCBI Taxonomy" id="3848"/>
    <lineage>
        <taxon>Eukaryota</taxon>
        <taxon>Viridiplantae</taxon>
        <taxon>Streptophyta</taxon>
        <taxon>Embryophyta</taxon>
        <taxon>Tracheophyta</taxon>
        <taxon>Spermatophyta</taxon>
        <taxon>Magnoliopsida</taxon>
        <taxon>eudicotyledons</taxon>
        <taxon>Gunneridae</taxon>
        <taxon>Pentapetalae</taxon>
        <taxon>rosids</taxon>
        <taxon>fabids</taxon>
        <taxon>Fabales</taxon>
        <taxon>Fabaceae</taxon>
        <taxon>Papilionoideae</taxon>
        <taxon>50 kb inversion clade</taxon>
        <taxon>NPAAA clade</taxon>
        <taxon>indigoferoid/millettioid clade</taxon>
        <taxon>Phaseoleae</taxon>
        <taxon>Glycine</taxon>
        <taxon>Glycine subgen. Soja</taxon>
    </lineage>
</organism>
<protein>
    <submittedName>
        <fullName evidence="1">Uncharacterized protein</fullName>
    </submittedName>
</protein>
<keyword evidence="2" id="KW-1185">Reference proteome</keyword>
<proteinExistence type="predicted"/>
<sequence>MLSRMLNFSIHVIQGMLIFSIHIYSWPTSLLKLINNWMCNFVWAGDPDAQKITILINEAAVLKLCWDVLTSSSQWASFCPARFLRHDSHKYIKSFIWPGINNKMSLVKLHSSRIIGYGKSMKFWSNKWLSEIIADALNLPAEVRFSLKATVSDF</sequence>
<gene>
    <name evidence="1" type="ORF">D0Y65_046020</name>
</gene>
<evidence type="ECO:0000313" key="2">
    <source>
        <dbReference type="Proteomes" id="UP000289340"/>
    </source>
</evidence>
<dbReference type="Proteomes" id="UP000289340">
    <property type="component" value="Chromosome 17"/>
</dbReference>
<dbReference type="EMBL" id="QZWG01000017">
    <property type="protein sequence ID" value="RZB57179.1"/>
    <property type="molecule type" value="Genomic_DNA"/>
</dbReference>
<reference evidence="1 2" key="1">
    <citation type="submission" date="2018-09" db="EMBL/GenBank/DDBJ databases">
        <title>A high-quality reference genome of wild soybean provides a powerful tool to mine soybean genomes.</title>
        <authorList>
            <person name="Xie M."/>
            <person name="Chung C.Y.L."/>
            <person name="Li M.-W."/>
            <person name="Wong F.-L."/>
            <person name="Chan T.-F."/>
            <person name="Lam H.-M."/>
        </authorList>
    </citation>
    <scope>NUCLEOTIDE SEQUENCE [LARGE SCALE GENOMIC DNA]</scope>
    <source>
        <strain evidence="2">cv. W05</strain>
        <tissue evidence="1">Hypocotyl of etiolated seedlings</tissue>
    </source>
</reference>
<comment type="caution">
    <text evidence="1">The sequence shown here is derived from an EMBL/GenBank/DDBJ whole genome shotgun (WGS) entry which is preliminary data.</text>
</comment>
<accession>A0A445G7K6</accession>
<evidence type="ECO:0000313" key="1">
    <source>
        <dbReference type="EMBL" id="RZB57179.1"/>
    </source>
</evidence>